<dbReference type="EMBL" id="CACVAY010000091">
    <property type="protein sequence ID" value="CAA6819112.1"/>
    <property type="molecule type" value="Genomic_DNA"/>
</dbReference>
<reference evidence="3" key="1">
    <citation type="submission" date="2020-01" db="EMBL/GenBank/DDBJ databases">
        <authorList>
            <person name="Meier V. D."/>
            <person name="Meier V D."/>
        </authorList>
    </citation>
    <scope>NUCLEOTIDE SEQUENCE</scope>
    <source>
        <strain evidence="3">HLG_WM_MAG_07</strain>
    </source>
</reference>
<evidence type="ECO:0000256" key="2">
    <source>
        <dbReference type="SAM" id="SignalP"/>
    </source>
</evidence>
<protein>
    <submittedName>
        <fullName evidence="3">Uncharacterized protein</fullName>
    </submittedName>
</protein>
<evidence type="ECO:0000256" key="1">
    <source>
        <dbReference type="SAM" id="MobiDB-lite"/>
    </source>
</evidence>
<organism evidence="3">
    <name type="scientific">uncultured Thiotrichaceae bacterium</name>
    <dbReference type="NCBI Taxonomy" id="298394"/>
    <lineage>
        <taxon>Bacteria</taxon>
        <taxon>Pseudomonadati</taxon>
        <taxon>Pseudomonadota</taxon>
        <taxon>Gammaproteobacteria</taxon>
        <taxon>Thiotrichales</taxon>
        <taxon>Thiotrichaceae</taxon>
        <taxon>environmental samples</taxon>
    </lineage>
</organism>
<keyword evidence="2" id="KW-0732">Signal</keyword>
<sequence>MKITAGLLVSLLASSFCFASSGIDKTETITVDDKLGMIKEERVQSIQSDLSYVPNGKGISYNIIDVTESGDDQHNEHNETDNLSIPSWTLFSW</sequence>
<feature type="compositionally biased region" description="Basic and acidic residues" evidence="1">
    <location>
        <begin position="71"/>
        <end position="80"/>
    </location>
</feature>
<accession>A0A6S6TE22</accession>
<dbReference type="AlphaFoldDB" id="A0A6S6TE22"/>
<name>A0A6S6TE22_9GAMM</name>
<proteinExistence type="predicted"/>
<feature type="region of interest" description="Disordered" evidence="1">
    <location>
        <begin position="69"/>
        <end position="93"/>
    </location>
</feature>
<evidence type="ECO:0000313" key="3">
    <source>
        <dbReference type="EMBL" id="CAA6819112.1"/>
    </source>
</evidence>
<dbReference type="Gene3D" id="2.20.130.30">
    <property type="entry name" value="Protein of unknown function DUF2782"/>
    <property type="match status" value="1"/>
</dbReference>
<feature type="compositionally biased region" description="Polar residues" evidence="1">
    <location>
        <begin position="81"/>
        <end position="93"/>
    </location>
</feature>
<feature type="chain" id="PRO_5028280097" evidence="2">
    <location>
        <begin position="20"/>
        <end position="93"/>
    </location>
</feature>
<feature type="signal peptide" evidence="2">
    <location>
        <begin position="1"/>
        <end position="19"/>
    </location>
</feature>
<gene>
    <name evidence="3" type="ORF">HELGO_WM18625</name>
</gene>